<proteinExistence type="predicted"/>
<protein>
    <recommendedName>
        <fullName evidence="3">Thioredoxin</fullName>
    </recommendedName>
</protein>
<evidence type="ECO:0008006" key="3">
    <source>
        <dbReference type="Google" id="ProtNLM"/>
    </source>
</evidence>
<dbReference type="Gene3D" id="3.40.30.10">
    <property type="entry name" value="Glutaredoxin"/>
    <property type="match status" value="1"/>
</dbReference>
<keyword evidence="2" id="KW-1185">Reference proteome</keyword>
<dbReference type="EMBL" id="FUYS01000001">
    <property type="protein sequence ID" value="SKB30487.1"/>
    <property type="molecule type" value="Genomic_DNA"/>
</dbReference>
<dbReference type="CDD" id="cd02947">
    <property type="entry name" value="TRX_family"/>
    <property type="match status" value="1"/>
</dbReference>
<dbReference type="AlphaFoldDB" id="A0A1T5A6X2"/>
<dbReference type="SUPFAM" id="SSF52833">
    <property type="entry name" value="Thioredoxin-like"/>
    <property type="match status" value="1"/>
</dbReference>
<name>A0A1T5A6X2_9SPHI</name>
<evidence type="ECO:0000313" key="1">
    <source>
        <dbReference type="EMBL" id="SKB30487.1"/>
    </source>
</evidence>
<dbReference type="InterPro" id="IPR036249">
    <property type="entry name" value="Thioredoxin-like_sf"/>
</dbReference>
<sequence length="346" mass="39901">MEKKVFVDKQVVSLIDSLFVFYKVDIDSASGKHLKKRFDIRTVPSFSVIDGIGERTYHFSGYNDADNLIQQLKEGLDPENAPINLLRKQYENGDRSIGFLRRYLNTLEEYHDSGADSVYALLCKLSSPQEMKGEFMWAKMNAYINSDTTEDYRFLKDHKSELVFLYGEERVNHLLARPYSIQLENAALESNVPAFYKLAGKLKNGDFGNTDRLLYENEKLLFLQIEDYDKFISLIEAQQYPSLYPDRYDRLIDGATWVVLRDINHGPLLEKAKMWINESLNHKISSQQYIIAGQLHEKTGDLTVALRFYGKGLKQYRLDNPAAEMEPTGLHMLIADVEAKIKKGQQ</sequence>
<organism evidence="1 2">
    <name type="scientific">Parapedobacter luteus</name>
    <dbReference type="NCBI Taxonomy" id="623280"/>
    <lineage>
        <taxon>Bacteria</taxon>
        <taxon>Pseudomonadati</taxon>
        <taxon>Bacteroidota</taxon>
        <taxon>Sphingobacteriia</taxon>
        <taxon>Sphingobacteriales</taxon>
        <taxon>Sphingobacteriaceae</taxon>
        <taxon>Parapedobacter</taxon>
    </lineage>
</organism>
<dbReference type="STRING" id="623280.SAMN05660226_00632"/>
<gene>
    <name evidence="1" type="ORF">SAMN05660226_00632</name>
</gene>
<accession>A0A1T5A6X2</accession>
<dbReference type="Proteomes" id="UP000190541">
    <property type="component" value="Unassembled WGS sequence"/>
</dbReference>
<evidence type="ECO:0000313" key="2">
    <source>
        <dbReference type="Proteomes" id="UP000190541"/>
    </source>
</evidence>
<reference evidence="1 2" key="1">
    <citation type="submission" date="2017-02" db="EMBL/GenBank/DDBJ databases">
        <authorList>
            <person name="Peterson S.W."/>
        </authorList>
    </citation>
    <scope>NUCLEOTIDE SEQUENCE [LARGE SCALE GENOMIC DNA]</scope>
    <source>
        <strain evidence="1 2">DSM 22899</strain>
    </source>
</reference>